<keyword evidence="3" id="KW-1185">Reference proteome</keyword>
<dbReference type="RefSeq" id="WP_202998865.1">
    <property type="nucleotide sequence ID" value="NZ_JADWYU010000096.1"/>
</dbReference>
<name>A0A937RJN6_9ACTN</name>
<proteinExistence type="predicted"/>
<reference evidence="2" key="1">
    <citation type="submission" date="2020-12" db="EMBL/GenBank/DDBJ databases">
        <title>Genomic characterization of non-nitrogen-fixing Frankia strains.</title>
        <authorList>
            <person name="Carlos-Shanley C."/>
            <person name="Guerra T."/>
            <person name="Hahn D."/>
        </authorList>
    </citation>
    <scope>NUCLEOTIDE SEQUENCE</scope>
    <source>
        <strain evidence="2">CN6</strain>
    </source>
</reference>
<organism evidence="2 3">
    <name type="scientific">Frankia nepalensis</name>
    <dbReference type="NCBI Taxonomy" id="1836974"/>
    <lineage>
        <taxon>Bacteria</taxon>
        <taxon>Bacillati</taxon>
        <taxon>Actinomycetota</taxon>
        <taxon>Actinomycetes</taxon>
        <taxon>Frankiales</taxon>
        <taxon>Frankiaceae</taxon>
        <taxon>Frankia</taxon>
    </lineage>
</organism>
<sequence>MADPVTYGGLVDDAVRIAARATARGTTRPVELDTTGLVGLVRVAGRHASLLSRRFGVSHPAWSLADVVGRTVAALPSSDTPRPGVEGASPWHVAAGRLALAHDLLAQQVGPDGQELGPDARHLADRDATVAATGRVATLTALAADAAQDLFTELRTAAPPDSAERRPVVSGSQLPPNARALWLIRGLAVPAGDIVDQCGGPDRPGPLDDLQPLFADRDLPVLDRRLEQLRLAAFVLSQPDASPTHHALAALADLAAVIAGQTNLALRPYSNPGRRTASPHDQASKQAVATAAAWEIIPRMLAHTVSLGTEGRVALALAEDIRQRLTGALAGDTPQGLAPFRRAALVLPDLALSGAVTARRLLGGDLLTYRASHDIHIRLDRRRAARLTQAYTDALAASHALVARLAELPGTQPRPHLAAHLGSQTPRPPTTSQAHQPADIRPPRLTTPAGEPRWVEINDREHGTLHCLSDDLVRALRHPTDDLRQILAPLAHQLGLSGREPHITLAVLAIHHLADKIAPAAEFAPDPSAGTAPPPTIGFDL</sequence>
<feature type="region of interest" description="Disordered" evidence="1">
    <location>
        <begin position="412"/>
        <end position="450"/>
    </location>
</feature>
<dbReference type="Proteomes" id="UP000604475">
    <property type="component" value="Unassembled WGS sequence"/>
</dbReference>
<evidence type="ECO:0000313" key="2">
    <source>
        <dbReference type="EMBL" id="MBL7627608.1"/>
    </source>
</evidence>
<comment type="caution">
    <text evidence="2">The sequence shown here is derived from an EMBL/GenBank/DDBJ whole genome shotgun (WGS) entry which is preliminary data.</text>
</comment>
<evidence type="ECO:0000313" key="3">
    <source>
        <dbReference type="Proteomes" id="UP000604475"/>
    </source>
</evidence>
<dbReference type="AlphaFoldDB" id="A0A937RJN6"/>
<accession>A0A937RJN6</accession>
<evidence type="ECO:0000256" key="1">
    <source>
        <dbReference type="SAM" id="MobiDB-lite"/>
    </source>
</evidence>
<feature type="compositionally biased region" description="Polar residues" evidence="1">
    <location>
        <begin position="422"/>
        <end position="435"/>
    </location>
</feature>
<gene>
    <name evidence="2" type="ORF">I7412_10585</name>
</gene>
<dbReference type="EMBL" id="JAEACQ010000162">
    <property type="protein sequence ID" value="MBL7627608.1"/>
    <property type="molecule type" value="Genomic_DNA"/>
</dbReference>
<protein>
    <submittedName>
        <fullName evidence="2">Uncharacterized protein</fullName>
    </submittedName>
</protein>